<keyword evidence="1" id="KW-0812">Transmembrane</keyword>
<feature type="transmembrane region" description="Helical" evidence="1">
    <location>
        <begin position="91"/>
        <end position="112"/>
    </location>
</feature>
<evidence type="ECO:0000313" key="2">
    <source>
        <dbReference type="EMBL" id="CAH0996706.1"/>
    </source>
</evidence>
<feature type="transmembrane region" description="Helical" evidence="1">
    <location>
        <begin position="5"/>
        <end position="23"/>
    </location>
</feature>
<gene>
    <name evidence="2" type="ORF">EMA8858_02840</name>
</gene>
<organism evidence="2 3">
    <name type="scientific">Emticicia aquatica</name>
    <dbReference type="NCBI Taxonomy" id="1681835"/>
    <lineage>
        <taxon>Bacteria</taxon>
        <taxon>Pseudomonadati</taxon>
        <taxon>Bacteroidota</taxon>
        <taxon>Cytophagia</taxon>
        <taxon>Cytophagales</taxon>
        <taxon>Leadbetterellaceae</taxon>
        <taxon>Emticicia</taxon>
    </lineage>
</organism>
<evidence type="ECO:0000256" key="1">
    <source>
        <dbReference type="SAM" id="Phobius"/>
    </source>
</evidence>
<accession>A0ABM9ARW3</accession>
<dbReference type="RefSeq" id="WP_238807258.1">
    <property type="nucleotide sequence ID" value="NZ_CAKLPY010000002.1"/>
</dbReference>
<keyword evidence="3" id="KW-1185">Reference proteome</keyword>
<feature type="transmembrane region" description="Helical" evidence="1">
    <location>
        <begin position="35"/>
        <end position="54"/>
    </location>
</feature>
<reference evidence="2" key="1">
    <citation type="submission" date="2021-12" db="EMBL/GenBank/DDBJ databases">
        <authorList>
            <person name="Rodrigo-Torres L."/>
            <person name="Arahal R. D."/>
            <person name="Lucena T."/>
        </authorList>
    </citation>
    <scope>NUCLEOTIDE SEQUENCE</scope>
    <source>
        <strain evidence="2">CECT 8858</strain>
    </source>
</reference>
<proteinExistence type="predicted"/>
<keyword evidence="1" id="KW-0472">Membrane</keyword>
<dbReference type="Proteomes" id="UP000837932">
    <property type="component" value="Unassembled WGS sequence"/>
</dbReference>
<sequence length="253" mass="29156">MTSNFVTFYLIIVLITSPFFQFLPINHDSLKWDDLLLAKMLNQAPIVFLLGYLISQVKKSKKKDIYSLLIAFLLTCIATEAYHFFIHPDNLFIVIVLNNIASYIILSAVFFKKINAIKKVERKIVFYAIGVSIIVLIGFSFSFFEIYKTYFSDRLQVFVVLASFIFVAIIIAFLCVLVDNPFKRTWYETIIGVLCLLIVDIYTYSCFFVFNIQPKLLYTYGKVIFSVGILLIVDGVLRKNLKNKSVENTVFEG</sequence>
<feature type="transmembrane region" description="Helical" evidence="1">
    <location>
        <begin position="216"/>
        <end position="237"/>
    </location>
</feature>
<feature type="transmembrane region" description="Helical" evidence="1">
    <location>
        <begin position="156"/>
        <end position="178"/>
    </location>
</feature>
<feature type="transmembrane region" description="Helical" evidence="1">
    <location>
        <begin position="124"/>
        <end position="144"/>
    </location>
</feature>
<name>A0ABM9ARW3_9BACT</name>
<feature type="transmembrane region" description="Helical" evidence="1">
    <location>
        <begin position="190"/>
        <end position="210"/>
    </location>
</feature>
<feature type="transmembrane region" description="Helical" evidence="1">
    <location>
        <begin position="66"/>
        <end position="85"/>
    </location>
</feature>
<dbReference type="EMBL" id="CAKLPY010000002">
    <property type="protein sequence ID" value="CAH0996706.1"/>
    <property type="molecule type" value="Genomic_DNA"/>
</dbReference>
<evidence type="ECO:0000313" key="3">
    <source>
        <dbReference type="Proteomes" id="UP000837932"/>
    </source>
</evidence>
<keyword evidence="1" id="KW-1133">Transmembrane helix</keyword>
<comment type="caution">
    <text evidence="2">The sequence shown here is derived from an EMBL/GenBank/DDBJ whole genome shotgun (WGS) entry which is preliminary data.</text>
</comment>
<protein>
    <recommendedName>
        <fullName evidence="4">YhhN-like protein</fullName>
    </recommendedName>
</protein>
<evidence type="ECO:0008006" key="4">
    <source>
        <dbReference type="Google" id="ProtNLM"/>
    </source>
</evidence>